<comment type="caution">
    <text evidence="2">The sequence shown here is derived from an EMBL/GenBank/DDBJ whole genome shotgun (WGS) entry which is preliminary data.</text>
</comment>
<dbReference type="InterPro" id="IPR033121">
    <property type="entry name" value="PEPTIDASE_A1"/>
</dbReference>
<name>A0A7J6TPP7_PEROL</name>
<dbReference type="Proteomes" id="UP000553632">
    <property type="component" value="Unassembled WGS sequence"/>
</dbReference>
<dbReference type="Pfam" id="PF00026">
    <property type="entry name" value="Asp"/>
    <property type="match status" value="1"/>
</dbReference>
<dbReference type="InterPro" id="IPR021109">
    <property type="entry name" value="Peptidase_aspartic_dom_sf"/>
</dbReference>
<evidence type="ECO:0000313" key="3">
    <source>
        <dbReference type="Proteomes" id="UP000553632"/>
    </source>
</evidence>
<protein>
    <recommendedName>
        <fullName evidence="1">Peptidase A1 domain-containing protein</fullName>
    </recommendedName>
</protein>
<gene>
    <name evidence="2" type="ORF">FOZ63_001425</name>
</gene>
<evidence type="ECO:0000259" key="1">
    <source>
        <dbReference type="PROSITE" id="PS51767"/>
    </source>
</evidence>
<dbReference type="EMBL" id="JABANO010009344">
    <property type="protein sequence ID" value="KAF4747025.1"/>
    <property type="molecule type" value="Genomic_DNA"/>
</dbReference>
<evidence type="ECO:0000313" key="2">
    <source>
        <dbReference type="EMBL" id="KAF4747025.1"/>
    </source>
</evidence>
<keyword evidence="3" id="KW-1185">Reference proteome</keyword>
<proteinExistence type="predicted"/>
<dbReference type="AlphaFoldDB" id="A0A7J6TPP7"/>
<dbReference type="Gene3D" id="2.40.70.10">
    <property type="entry name" value="Acid Proteases"/>
    <property type="match status" value="2"/>
</dbReference>
<accession>A0A7J6TPP7</accession>
<sequence>MNLDGHNINLKVDTGSCETYLVYGGWYESLYGRGSCKYLISGCYFCPAANPCDLDTLLTQRIHKAHYIGGHSVTLVKRKVTLEVGERTVDNLEIGLMVGSTLAEKGLQPYAMLGLSLPRLDPTVELETPSLLEQLVSAGEIPHSTISIHVSKLSRGLSGQLVLGESMPQSKDTTLLPLREASYYDDTLDVVVSAVRVRSSSSSSSPMIELPEVGLSVGIDTGADVSAVPEKLFSMLWEAIEKEFGRERVDGTRMVRSQPIDGKTDAIIDHHDQFWCRKSVAKRLPAIIIQVDVKSTFEVHLSNHVNVCEGEWCMLSVIDRVNPNEPFDALILGGPFFIDHDVFIDFDDGVVGIKTRSEESSIDLELPGSSKDAWGGQRTTDSAGTPCFIELFRGRMVDDVLSVPRVALERIHY</sequence>
<organism evidence="2 3">
    <name type="scientific">Perkinsus olseni</name>
    <name type="common">Perkinsus atlanticus</name>
    <dbReference type="NCBI Taxonomy" id="32597"/>
    <lineage>
        <taxon>Eukaryota</taxon>
        <taxon>Sar</taxon>
        <taxon>Alveolata</taxon>
        <taxon>Perkinsozoa</taxon>
        <taxon>Perkinsea</taxon>
        <taxon>Perkinsida</taxon>
        <taxon>Perkinsidae</taxon>
        <taxon>Perkinsus</taxon>
    </lineage>
</organism>
<feature type="domain" description="Peptidase A1" evidence="1">
    <location>
        <begin position="1"/>
        <end position="354"/>
    </location>
</feature>
<reference evidence="2 3" key="1">
    <citation type="submission" date="2020-04" db="EMBL/GenBank/DDBJ databases">
        <title>Perkinsus olseni comparative genomics.</title>
        <authorList>
            <person name="Bogema D.R."/>
        </authorList>
    </citation>
    <scope>NUCLEOTIDE SEQUENCE [LARGE SCALE GENOMIC DNA]</scope>
    <source>
        <strain evidence="2 3">ATCC PRA-207</strain>
    </source>
</reference>
<dbReference type="PROSITE" id="PS51767">
    <property type="entry name" value="PEPTIDASE_A1"/>
    <property type="match status" value="1"/>
</dbReference>
<dbReference type="SUPFAM" id="SSF50630">
    <property type="entry name" value="Acid proteases"/>
    <property type="match status" value="1"/>
</dbReference>